<dbReference type="AlphaFoldDB" id="A0A0G4PV63"/>
<dbReference type="EMBL" id="HG793179">
    <property type="protein sequence ID" value="CRL30236.1"/>
    <property type="molecule type" value="Genomic_DNA"/>
</dbReference>
<evidence type="ECO:0000256" key="1">
    <source>
        <dbReference type="SAM" id="MobiDB-lite"/>
    </source>
</evidence>
<evidence type="ECO:0000313" key="2">
    <source>
        <dbReference type="EMBL" id="CRL30236.1"/>
    </source>
</evidence>
<proteinExistence type="predicted"/>
<name>A0A0G4PV63_PENC3</name>
<gene>
    <name evidence="2" type="ORF">PCAMFM013_S046g000040</name>
</gene>
<reference evidence="2 3" key="1">
    <citation type="journal article" date="2014" name="Nat. Commun.">
        <title>Multiple recent horizontal transfers of a large genomic region in cheese making fungi.</title>
        <authorList>
            <person name="Cheeseman K."/>
            <person name="Ropars J."/>
            <person name="Renault P."/>
            <person name="Dupont J."/>
            <person name="Gouzy J."/>
            <person name="Branca A."/>
            <person name="Abraham A.L."/>
            <person name="Ceppi M."/>
            <person name="Conseiller E."/>
            <person name="Debuchy R."/>
            <person name="Malagnac F."/>
            <person name="Goarin A."/>
            <person name="Silar P."/>
            <person name="Lacoste S."/>
            <person name="Sallet E."/>
            <person name="Bensimon A."/>
            <person name="Giraud T."/>
            <person name="Brygoo Y."/>
        </authorList>
    </citation>
    <scope>NUCLEOTIDE SEQUENCE [LARGE SCALE GENOMIC DNA]</scope>
    <source>
        <strain evidence="3">FM 013</strain>
    </source>
</reference>
<dbReference type="Proteomes" id="UP000053732">
    <property type="component" value="Unassembled WGS sequence"/>
</dbReference>
<accession>A0A0G4PV63</accession>
<feature type="region of interest" description="Disordered" evidence="1">
    <location>
        <begin position="46"/>
        <end position="67"/>
    </location>
</feature>
<keyword evidence="3" id="KW-1185">Reference proteome</keyword>
<protein>
    <submittedName>
        <fullName evidence="2">Str. FM013</fullName>
    </submittedName>
</protein>
<sequence>MNTNRLRRSIEGSSHDQVTWNETIRNDLADIFGRLAIVETEIQKVTRQGSKKATEAQKIRRSVRSQQ</sequence>
<evidence type="ECO:0000313" key="3">
    <source>
        <dbReference type="Proteomes" id="UP000053732"/>
    </source>
</evidence>
<organism evidence="2 3">
    <name type="scientific">Penicillium camemberti (strain FM 013)</name>
    <dbReference type="NCBI Taxonomy" id="1429867"/>
    <lineage>
        <taxon>Eukaryota</taxon>
        <taxon>Fungi</taxon>
        <taxon>Dikarya</taxon>
        <taxon>Ascomycota</taxon>
        <taxon>Pezizomycotina</taxon>
        <taxon>Eurotiomycetes</taxon>
        <taxon>Eurotiomycetidae</taxon>
        <taxon>Eurotiales</taxon>
        <taxon>Aspergillaceae</taxon>
        <taxon>Penicillium</taxon>
    </lineage>
</organism>